<feature type="chain" id="PRO_5017765526" description="Autotransporter domain-containing protein" evidence="1">
    <location>
        <begin position="24"/>
        <end position="766"/>
    </location>
</feature>
<dbReference type="AlphaFoldDB" id="A0A3D8IZM9"/>
<gene>
    <name evidence="2" type="ORF">CQA66_07765</name>
</gene>
<keyword evidence="3" id="KW-1185">Reference proteome</keyword>
<feature type="signal peptide" evidence="1">
    <location>
        <begin position="1"/>
        <end position="23"/>
    </location>
</feature>
<protein>
    <recommendedName>
        <fullName evidence="4">Autotransporter domain-containing protein</fullName>
    </recommendedName>
</protein>
<dbReference type="SUPFAM" id="SSF103515">
    <property type="entry name" value="Autotransporter"/>
    <property type="match status" value="1"/>
</dbReference>
<dbReference type="Proteomes" id="UP000256424">
    <property type="component" value="Unassembled WGS sequence"/>
</dbReference>
<dbReference type="InterPro" id="IPR036709">
    <property type="entry name" value="Autotransporte_beta_dom_sf"/>
</dbReference>
<dbReference type="OrthoDB" id="5330118at2"/>
<keyword evidence="1" id="KW-0732">Signal</keyword>
<organism evidence="2 3">
    <name type="scientific">Helicobacter aurati</name>
    <dbReference type="NCBI Taxonomy" id="137778"/>
    <lineage>
        <taxon>Bacteria</taxon>
        <taxon>Pseudomonadati</taxon>
        <taxon>Campylobacterota</taxon>
        <taxon>Epsilonproteobacteria</taxon>
        <taxon>Campylobacterales</taxon>
        <taxon>Helicobacteraceae</taxon>
        <taxon>Helicobacter</taxon>
    </lineage>
</organism>
<name>A0A3D8IZM9_9HELI</name>
<reference evidence="2 3" key="1">
    <citation type="submission" date="2018-04" db="EMBL/GenBank/DDBJ databases">
        <title>Novel Campyloabacter and Helicobacter Species and Strains.</title>
        <authorList>
            <person name="Mannion A.J."/>
            <person name="Shen Z."/>
            <person name="Fox J.G."/>
        </authorList>
    </citation>
    <scope>NUCLEOTIDE SEQUENCE [LARGE SCALE GENOMIC DNA]</scope>
    <source>
        <strain evidence="2 3">MIT 97-5075</strain>
    </source>
</reference>
<comment type="caution">
    <text evidence="2">The sequence shown here is derived from an EMBL/GenBank/DDBJ whole genome shotgun (WGS) entry which is preliminary data.</text>
</comment>
<dbReference type="EMBL" id="NXLW01000017">
    <property type="protein sequence ID" value="RDU70727.1"/>
    <property type="molecule type" value="Genomic_DNA"/>
</dbReference>
<proteinExistence type="predicted"/>
<accession>A0A3D8IZM9</accession>
<dbReference type="RefSeq" id="WP_104762281.1">
    <property type="nucleotide sequence ID" value="NZ_FZPM01000003.1"/>
</dbReference>
<evidence type="ECO:0008006" key="4">
    <source>
        <dbReference type="Google" id="ProtNLM"/>
    </source>
</evidence>
<evidence type="ECO:0000256" key="1">
    <source>
        <dbReference type="SAM" id="SignalP"/>
    </source>
</evidence>
<evidence type="ECO:0000313" key="2">
    <source>
        <dbReference type="EMBL" id="RDU70727.1"/>
    </source>
</evidence>
<evidence type="ECO:0000313" key="3">
    <source>
        <dbReference type="Proteomes" id="UP000256424"/>
    </source>
</evidence>
<sequence length="766" mass="82986">MKKYIHTCVFPFVTLTLFSYLHAVDWIDFNMPSTITLNGGTRNDTITASKGNFEPSAIGDGKNTYLNIIGAPGSGYILEIQDPPNAKTSTTTFYSKGIDIGENIQVAFINTHTLAIQQRGINVGNGATLSVISSGNIINAAGSDYGGSSKVRFNSNTSLILGQNATADFIQAIFFIHDGNLTVNTNAKLNVQANTIRIQKNLSNNGGQITLNGNVYNIGSPVNLNTNGTATFQNHEGNITVVGNFYNGGQAQIDATGNGSVGFNVFDPPFGGGGQLLLYGGTMNVNGQITSTRGGSATNGGGLLSPQDSNIGIYGATLSATKLANEAGSTLTFGVYKGKMGVFNGNLENNGTIIVDFAGATDNSYTLVNGPIATNANVQIKNGNTEFASAQLSYGANNRWDGKATLTINHDAIKQFTNTLDSNQQAILQSLGNGIYTVNGSNRNSIKADIDEMNGALMSQFFTLPLSLIDMLKSNMKVDSFFINQYANTTNVEVGGIVSGISGSANGTFNGIKAGTHFNFLNSLLSLQTAYAYGSIQDKQRNFTLLQSTFQNRSHNIGFAMNVHSRFLANQNLELDILLGYFLSIIDSQRNMQINALQVNDSLSTNYIFQSMPLDTQLGYRFFYNNISLKPYLGLHQSYNLSANFVESATANSSLGSRGYDAYHLNLSVGLESRYIIDNNKHIALEFDYEHFLLNSQKLLLSFQDGSHIAFDSPYNKRISFHLTGQFAINNTTQLGFETFLKWTLSEKESFYHYGGNAIFRYIFSV</sequence>